<dbReference type="InterPro" id="IPR002586">
    <property type="entry name" value="CobQ/CobB/MinD/ParA_Nub-bd_dom"/>
</dbReference>
<feature type="transmembrane region" description="Helical" evidence="8">
    <location>
        <begin position="40"/>
        <end position="59"/>
    </location>
</feature>
<keyword evidence="8" id="KW-0472">Membrane</keyword>
<dbReference type="Pfam" id="PF01656">
    <property type="entry name" value="CbiA"/>
    <property type="match status" value="1"/>
</dbReference>
<evidence type="ECO:0000256" key="4">
    <source>
        <dbReference type="ARBA" id="ARBA00022777"/>
    </source>
</evidence>
<reference evidence="11" key="1">
    <citation type="submission" date="2019-10" db="EMBL/GenBank/DDBJ databases">
        <title>Draft genome sequence of Panacibacter sp. KCS-6.</title>
        <authorList>
            <person name="Yim K.J."/>
        </authorList>
    </citation>
    <scope>NUCLEOTIDE SEQUENCE</scope>
    <source>
        <strain evidence="11">KCS-6</strain>
    </source>
</reference>
<dbReference type="Gene3D" id="3.40.50.300">
    <property type="entry name" value="P-loop containing nucleotide triphosphate hydrolases"/>
    <property type="match status" value="1"/>
</dbReference>
<organism evidence="11 12">
    <name type="scientific">Limnovirga soli</name>
    <dbReference type="NCBI Taxonomy" id="2656915"/>
    <lineage>
        <taxon>Bacteria</taxon>
        <taxon>Pseudomonadati</taxon>
        <taxon>Bacteroidota</taxon>
        <taxon>Chitinophagia</taxon>
        <taxon>Chitinophagales</taxon>
        <taxon>Chitinophagaceae</taxon>
        <taxon>Limnovirga</taxon>
    </lineage>
</organism>
<protein>
    <submittedName>
        <fullName evidence="11">Polysaccharide biosynthesis tyrosine autokinase</fullName>
        <ecNumber evidence="11">2.7.10.2</ecNumber>
    </submittedName>
</protein>
<dbReference type="GO" id="GO:0005886">
    <property type="term" value="C:plasma membrane"/>
    <property type="evidence" value="ECO:0007669"/>
    <property type="project" value="TreeGrafter"/>
</dbReference>
<evidence type="ECO:0000256" key="6">
    <source>
        <dbReference type="ARBA" id="ARBA00023137"/>
    </source>
</evidence>
<dbReference type="EMBL" id="WHPF01000015">
    <property type="protein sequence ID" value="NNV57452.1"/>
    <property type="molecule type" value="Genomic_DNA"/>
</dbReference>
<evidence type="ECO:0000256" key="8">
    <source>
        <dbReference type="SAM" id="Phobius"/>
    </source>
</evidence>
<keyword evidence="12" id="KW-1185">Reference proteome</keyword>
<proteinExistence type="inferred from homology"/>
<dbReference type="Proteomes" id="UP000598971">
    <property type="component" value="Unassembled WGS sequence"/>
</dbReference>
<keyword evidence="8" id="KW-0812">Transmembrane</keyword>
<accession>A0A8J8JSX3</accession>
<evidence type="ECO:0000256" key="5">
    <source>
        <dbReference type="ARBA" id="ARBA00022840"/>
    </source>
</evidence>
<dbReference type="RefSeq" id="WP_171609398.1">
    <property type="nucleotide sequence ID" value="NZ_WHPF01000015.1"/>
</dbReference>
<dbReference type="EC" id="2.7.10.2" evidence="11"/>
<keyword evidence="2 11" id="KW-0808">Transferase</keyword>
<dbReference type="GO" id="GO:0005524">
    <property type="term" value="F:ATP binding"/>
    <property type="evidence" value="ECO:0007669"/>
    <property type="project" value="UniProtKB-KW"/>
</dbReference>
<name>A0A8J8JSX3_9BACT</name>
<evidence type="ECO:0000256" key="7">
    <source>
        <dbReference type="ARBA" id="ARBA00053015"/>
    </source>
</evidence>
<feature type="domain" description="CobQ/CobB/MinD/ParA nucleotide binding" evidence="9">
    <location>
        <begin position="589"/>
        <end position="760"/>
    </location>
</feature>
<dbReference type="InterPro" id="IPR050445">
    <property type="entry name" value="Bact_polysacc_biosynth/exp"/>
</dbReference>
<comment type="catalytic activity">
    <reaction evidence="7">
        <text>L-tyrosyl-[protein] + ATP = O-phospho-L-tyrosyl-[protein] + ADP + H(+)</text>
        <dbReference type="Rhea" id="RHEA:10596"/>
        <dbReference type="Rhea" id="RHEA-COMP:10136"/>
        <dbReference type="Rhea" id="RHEA-COMP:20101"/>
        <dbReference type="ChEBI" id="CHEBI:15378"/>
        <dbReference type="ChEBI" id="CHEBI:30616"/>
        <dbReference type="ChEBI" id="CHEBI:46858"/>
        <dbReference type="ChEBI" id="CHEBI:61978"/>
        <dbReference type="ChEBI" id="CHEBI:456216"/>
    </reaction>
</comment>
<dbReference type="PANTHER" id="PTHR32309">
    <property type="entry name" value="TYROSINE-PROTEIN KINASE"/>
    <property type="match status" value="1"/>
</dbReference>
<evidence type="ECO:0000256" key="1">
    <source>
        <dbReference type="ARBA" id="ARBA00008883"/>
    </source>
</evidence>
<dbReference type="SUPFAM" id="SSF52540">
    <property type="entry name" value="P-loop containing nucleoside triphosphate hydrolases"/>
    <property type="match status" value="1"/>
</dbReference>
<evidence type="ECO:0000256" key="3">
    <source>
        <dbReference type="ARBA" id="ARBA00022741"/>
    </source>
</evidence>
<dbReference type="CDD" id="cd05387">
    <property type="entry name" value="BY-kinase"/>
    <property type="match status" value="1"/>
</dbReference>
<evidence type="ECO:0000259" key="10">
    <source>
        <dbReference type="Pfam" id="PF13807"/>
    </source>
</evidence>
<evidence type="ECO:0000313" key="12">
    <source>
        <dbReference type="Proteomes" id="UP000598971"/>
    </source>
</evidence>
<dbReference type="GO" id="GO:0042802">
    <property type="term" value="F:identical protein binding"/>
    <property type="evidence" value="ECO:0007669"/>
    <property type="project" value="UniProtKB-ARBA"/>
</dbReference>
<keyword evidence="6" id="KW-0829">Tyrosine-protein kinase</keyword>
<comment type="caution">
    <text evidence="11">The sequence shown here is derived from an EMBL/GenBank/DDBJ whole genome shotgun (WGS) entry which is preliminary data.</text>
</comment>
<keyword evidence="5" id="KW-0067">ATP-binding</keyword>
<dbReference type="Pfam" id="PF13807">
    <property type="entry name" value="GNVR"/>
    <property type="match status" value="1"/>
</dbReference>
<dbReference type="AlphaFoldDB" id="A0A8J8JSX3"/>
<sequence>MESNNKKVIDNAGISSYTNQTDGFDFKYVVAKVVGNWKGFALSLVLCLAFGILYILFGIPTFTITARVMVNGDNANKIQSGVSESDILSKLGVFSQQNDVNNELVAIHSRTLIEQAIHDLQMNVSYWAQGEIRFAEVYKRSPFFIDLLELKGGLENPLAWDVRIDKDKVKFIDDYTDTSFVQTWGDTVKLRYCTFVLKQNPEVTVRNPNLPLGLRIAPFDATFFTYNESLLAFLSALSTTSMDITFDASVPKKGEDFVNYLISLYVKSKIDASNMVADSTVSFIDERIQMVARELSNVEGSIQKFQQSNSITDINALSSALIGQKSDAGKELSAQEVQIQWVQDLEAVLQDDKRPMPTVSPITDQAYIQLVEKYNNLQQQRQLLLTNNTEQNPQVKAVDGQLAQIRNNLVKTLVTYRQGLVVKRDDLAKQNSSVQAAIQKMPVQQRQYLESSRRQDVLQQLYVYLLTVREQTAVTKSNNIAPVRILDVAKAGVYPWWPNKLIVIIGSIFLGLLIPSLVILINELTNNKVTTPADIVESTSAPLIAEISETKSSNKVVVTKESRTAVAEQFRTLRTNLLFRLSGTDQKVIMITSTVSGEGKSFITLNLAAAMALSGKKVLLVDMELRKAQLTKDLGLQDHTGIADYLERSAFLNDVIQPSGINENLWVLSSGELESNPSETLLNDKMGAFFDEMKRKFDYIILDTPPAAIVTDAQVIGRYADVTLYIVRQKVTYKKHIDVIEDLKQNNKLKNISVILNDVKLVPGYNQGYGFGYRFDEDFGYYTQEDVTEKKSFFKRLFPEG</sequence>
<dbReference type="GO" id="GO:0004715">
    <property type="term" value="F:non-membrane spanning protein tyrosine kinase activity"/>
    <property type="evidence" value="ECO:0007669"/>
    <property type="project" value="UniProtKB-EC"/>
</dbReference>
<dbReference type="InterPro" id="IPR032807">
    <property type="entry name" value="GNVR"/>
</dbReference>
<dbReference type="NCBIfam" id="TIGR01007">
    <property type="entry name" value="eps_fam"/>
    <property type="match status" value="1"/>
</dbReference>
<dbReference type="FunFam" id="3.40.50.300:FF:000527">
    <property type="entry name" value="Tyrosine-protein kinase etk"/>
    <property type="match status" value="1"/>
</dbReference>
<feature type="domain" description="Tyrosine-protein kinase G-rich" evidence="10">
    <location>
        <begin position="445"/>
        <end position="521"/>
    </location>
</feature>
<dbReference type="PANTHER" id="PTHR32309:SF13">
    <property type="entry name" value="FERRIC ENTEROBACTIN TRANSPORT PROTEIN FEPE"/>
    <property type="match status" value="1"/>
</dbReference>
<dbReference type="InterPro" id="IPR027417">
    <property type="entry name" value="P-loop_NTPase"/>
</dbReference>
<evidence type="ECO:0000313" key="11">
    <source>
        <dbReference type="EMBL" id="NNV57452.1"/>
    </source>
</evidence>
<keyword evidence="8" id="KW-1133">Transmembrane helix</keyword>
<keyword evidence="4" id="KW-0418">Kinase</keyword>
<evidence type="ECO:0000256" key="2">
    <source>
        <dbReference type="ARBA" id="ARBA00022679"/>
    </source>
</evidence>
<gene>
    <name evidence="11" type="ORF">GD597_18410</name>
</gene>
<keyword evidence="3" id="KW-0547">Nucleotide-binding</keyword>
<evidence type="ECO:0000259" key="9">
    <source>
        <dbReference type="Pfam" id="PF01656"/>
    </source>
</evidence>
<dbReference type="InterPro" id="IPR005702">
    <property type="entry name" value="Wzc-like_C"/>
</dbReference>
<comment type="similarity">
    <text evidence="1">Belongs to the etk/wzc family.</text>
</comment>